<dbReference type="InterPro" id="IPR043502">
    <property type="entry name" value="DNA/RNA_pol_sf"/>
</dbReference>
<dbReference type="Pfam" id="PF17919">
    <property type="entry name" value="RT_RNaseH_2"/>
    <property type="match status" value="1"/>
</dbReference>
<organism evidence="2 3">
    <name type="scientific">Gossypium australe</name>
    <dbReference type="NCBI Taxonomy" id="47621"/>
    <lineage>
        <taxon>Eukaryota</taxon>
        <taxon>Viridiplantae</taxon>
        <taxon>Streptophyta</taxon>
        <taxon>Embryophyta</taxon>
        <taxon>Tracheophyta</taxon>
        <taxon>Spermatophyta</taxon>
        <taxon>Magnoliopsida</taxon>
        <taxon>eudicotyledons</taxon>
        <taxon>Gunneridae</taxon>
        <taxon>Pentapetalae</taxon>
        <taxon>rosids</taxon>
        <taxon>malvids</taxon>
        <taxon>Malvales</taxon>
        <taxon>Malvaceae</taxon>
        <taxon>Malvoideae</taxon>
        <taxon>Gossypium</taxon>
    </lineage>
</organism>
<feature type="domain" description="Reverse transcriptase/retrotransposon-derived protein RNase H-like" evidence="1">
    <location>
        <begin position="309"/>
        <end position="365"/>
    </location>
</feature>
<dbReference type="EMBL" id="SMMG02000006">
    <property type="protein sequence ID" value="KAA3469741.1"/>
    <property type="molecule type" value="Genomic_DNA"/>
</dbReference>
<dbReference type="PANTHER" id="PTHR24559">
    <property type="entry name" value="TRANSPOSON TY3-I GAG-POL POLYPROTEIN"/>
    <property type="match status" value="1"/>
</dbReference>
<dbReference type="Gene3D" id="3.30.70.270">
    <property type="match status" value="1"/>
</dbReference>
<dbReference type="InterPro" id="IPR041577">
    <property type="entry name" value="RT_RNaseH_2"/>
</dbReference>
<protein>
    <submittedName>
        <fullName evidence="2">DNA/RNA polymerases superfamily protein</fullName>
    </submittedName>
</protein>
<dbReference type="OrthoDB" id="1002209at2759"/>
<proteinExistence type="predicted"/>
<dbReference type="AlphaFoldDB" id="A0A5B6VKY5"/>
<dbReference type="PANTHER" id="PTHR24559:SF444">
    <property type="entry name" value="REVERSE TRANSCRIPTASE DOMAIN-CONTAINING PROTEIN"/>
    <property type="match status" value="1"/>
</dbReference>
<evidence type="ECO:0000259" key="1">
    <source>
        <dbReference type="Pfam" id="PF17919"/>
    </source>
</evidence>
<keyword evidence="3" id="KW-1185">Reference proteome</keyword>
<evidence type="ECO:0000313" key="3">
    <source>
        <dbReference type="Proteomes" id="UP000325315"/>
    </source>
</evidence>
<comment type="caution">
    <text evidence="2">The sequence shown here is derived from an EMBL/GenBank/DDBJ whole genome shotgun (WGS) entry which is preliminary data.</text>
</comment>
<dbReference type="Gene3D" id="3.10.10.10">
    <property type="entry name" value="HIV Type 1 Reverse Transcriptase, subunit A, domain 1"/>
    <property type="match status" value="1"/>
</dbReference>
<name>A0A5B6VKY5_9ROSI</name>
<accession>A0A5B6VKY5</accession>
<gene>
    <name evidence="2" type="ORF">EPI10_015501</name>
</gene>
<dbReference type="SUPFAM" id="SSF56672">
    <property type="entry name" value="DNA/RNA polymerases"/>
    <property type="match status" value="1"/>
</dbReference>
<dbReference type="CDD" id="cd01647">
    <property type="entry name" value="RT_LTR"/>
    <property type="match status" value="1"/>
</dbReference>
<reference evidence="3" key="1">
    <citation type="journal article" date="2019" name="Plant Biotechnol. J.">
        <title>Genome sequencing of the Australian wild diploid species Gossypium australe highlights disease resistance and delayed gland morphogenesis.</title>
        <authorList>
            <person name="Cai Y."/>
            <person name="Cai X."/>
            <person name="Wang Q."/>
            <person name="Wang P."/>
            <person name="Zhang Y."/>
            <person name="Cai C."/>
            <person name="Xu Y."/>
            <person name="Wang K."/>
            <person name="Zhou Z."/>
            <person name="Wang C."/>
            <person name="Geng S."/>
            <person name="Li B."/>
            <person name="Dong Q."/>
            <person name="Hou Y."/>
            <person name="Wang H."/>
            <person name="Ai P."/>
            <person name="Liu Z."/>
            <person name="Yi F."/>
            <person name="Sun M."/>
            <person name="An G."/>
            <person name="Cheng J."/>
            <person name="Zhang Y."/>
            <person name="Shi Q."/>
            <person name="Xie Y."/>
            <person name="Shi X."/>
            <person name="Chang Y."/>
            <person name="Huang F."/>
            <person name="Chen Y."/>
            <person name="Hong S."/>
            <person name="Mi L."/>
            <person name="Sun Q."/>
            <person name="Zhang L."/>
            <person name="Zhou B."/>
            <person name="Peng R."/>
            <person name="Zhang X."/>
            <person name="Liu F."/>
        </authorList>
    </citation>
    <scope>NUCLEOTIDE SEQUENCE [LARGE SCALE GENOMIC DNA]</scope>
    <source>
        <strain evidence="3">cv. PA1801</strain>
    </source>
</reference>
<dbReference type="InterPro" id="IPR043128">
    <property type="entry name" value="Rev_trsase/Diguanyl_cyclase"/>
</dbReference>
<dbReference type="InterPro" id="IPR053134">
    <property type="entry name" value="RNA-dir_DNA_polymerase"/>
</dbReference>
<evidence type="ECO:0000313" key="2">
    <source>
        <dbReference type="EMBL" id="KAA3469741.1"/>
    </source>
</evidence>
<sequence>MELPFGEFDLILGMDWFVEYQRVTLETSTKKEIVMIGERRYYLSNVISALMAKNELAVENIHIVRDFSDVFLEELPRLPLEHEVDFGINLLPETTPVSIAPYRMTPKKLMKLKAQLKELLDCGFIRLDVSAWGAPILFVKKKDGSMRLCIDYRQLNKLTFRGVKVFSIINLRFRYYQLKVKEMNIFKVAFRTRNGQYEFLVMLFGLKNALTTFMDLISHVLREKQLYVKLSKIRSIKFHNSRDKSSKSMPNVGLKYVYITVYQQPKKVSEIQNFLGLAGYYRRLVEGFSLIVTPMTKLLRKSTPLKWTDDFGKLKSVLTQPPILIQSEFGKNYVVYNDTSHTGLGRVLMQDDKVVAYGSRNLSMTNELNLRQRRWIELLKNYDCTIRFYPDKVNVVANALRRKSMIDLRAMFAKLSLTNNRGLLALPMHLLHLDTDRLRKERLLILCLALKEFCAFMGDTVCLMIKI</sequence>
<dbReference type="Proteomes" id="UP000325315">
    <property type="component" value="Unassembled WGS sequence"/>
</dbReference>